<gene>
    <name evidence="2" type="ORF">BACCIP111883_01782</name>
</gene>
<feature type="transmembrane region" description="Helical" evidence="1">
    <location>
        <begin position="209"/>
        <end position="230"/>
    </location>
</feature>
<name>A0ABN8AE00_9BACI</name>
<feature type="transmembrane region" description="Helical" evidence="1">
    <location>
        <begin position="175"/>
        <end position="197"/>
    </location>
</feature>
<dbReference type="EMBL" id="CAKJTJ010000007">
    <property type="protein sequence ID" value="CAG9621010.1"/>
    <property type="molecule type" value="Genomic_DNA"/>
</dbReference>
<keyword evidence="3" id="KW-1185">Reference proteome</keyword>
<organism evidence="2 3">
    <name type="scientific">Sutcliffiella rhizosphaerae</name>
    <dbReference type="NCBI Taxonomy" id="2880967"/>
    <lineage>
        <taxon>Bacteria</taxon>
        <taxon>Bacillati</taxon>
        <taxon>Bacillota</taxon>
        <taxon>Bacilli</taxon>
        <taxon>Bacillales</taxon>
        <taxon>Bacillaceae</taxon>
        <taxon>Sutcliffiella</taxon>
    </lineage>
</organism>
<proteinExistence type="predicted"/>
<comment type="caution">
    <text evidence="2">The sequence shown here is derived from an EMBL/GenBank/DDBJ whole genome shotgun (WGS) entry which is preliminary data.</text>
</comment>
<dbReference type="Proteomes" id="UP000789833">
    <property type="component" value="Unassembled WGS sequence"/>
</dbReference>
<feature type="transmembrane region" description="Helical" evidence="1">
    <location>
        <begin position="145"/>
        <end position="169"/>
    </location>
</feature>
<evidence type="ECO:0000313" key="2">
    <source>
        <dbReference type="EMBL" id="CAG9621010.1"/>
    </source>
</evidence>
<keyword evidence="1" id="KW-0472">Membrane</keyword>
<feature type="transmembrane region" description="Helical" evidence="1">
    <location>
        <begin position="107"/>
        <end position="125"/>
    </location>
</feature>
<keyword evidence="1" id="KW-0812">Transmembrane</keyword>
<protein>
    <submittedName>
        <fullName evidence="2">Uncharacterized protein</fullName>
    </submittedName>
</protein>
<accession>A0ABN8AE00</accession>
<feature type="transmembrane region" description="Helical" evidence="1">
    <location>
        <begin position="77"/>
        <end position="95"/>
    </location>
</feature>
<keyword evidence="1" id="KW-1133">Transmembrane helix</keyword>
<sequence>MKEQHNQEQELYQLEDELKDAFSSYVVKAPSSQDTKALLASLQPAFNEIGNEPVEEINFNSIEPPSLISQLKAQVSFYQWHFWIASMLIFIMLTLLASNQPFSDAKIYFQFAVPLSILLGIFYTYQTWNKQMRTIESITPFPPALLLLSRMIVIFAMNILFGIVGSVYISLTTELAFNLLSFLLYWIAPSMFIYGVIAYMMMRKGVKYGIGLGIATWIGFILSGPIYQIIFGYVGVSYSQVLFAQGTLITLGLLLLFLSYKKSLNIQTV</sequence>
<dbReference type="RefSeq" id="WP_230500913.1">
    <property type="nucleotide sequence ID" value="NZ_CAKJTJ010000007.1"/>
</dbReference>
<reference evidence="2 3" key="1">
    <citation type="submission" date="2021-10" db="EMBL/GenBank/DDBJ databases">
        <authorList>
            <person name="Criscuolo A."/>
        </authorList>
    </citation>
    <scope>NUCLEOTIDE SEQUENCE [LARGE SCALE GENOMIC DNA]</scope>
    <source>
        <strain evidence="3">CIP 111883</strain>
    </source>
</reference>
<evidence type="ECO:0000256" key="1">
    <source>
        <dbReference type="SAM" id="Phobius"/>
    </source>
</evidence>
<evidence type="ECO:0000313" key="3">
    <source>
        <dbReference type="Proteomes" id="UP000789833"/>
    </source>
</evidence>
<feature type="transmembrane region" description="Helical" evidence="1">
    <location>
        <begin position="242"/>
        <end position="260"/>
    </location>
</feature>